<sequence>MITYLQEIVSEVLKSDKDLSSTIFILPSKRAGNFLKTELLKQNQATQFSPEILSIEEFVETIADLKIAEPIELLFEFYEVYLKNEKIKEKEPFENFSSWATVLIGDFNEIDRNLIDQKQFFNYLNSIKEIDHWYLNQEKTPLIQNYLTFWNSLETLYESFTSKALEIGHAHQGLVYREAANNIEHYTNAKQRFNHVFIGFNALNKSEELIIKEILEAGNGEVYWNAEKYFMDYPHHSASLFLREIKNSWKYYKTKPFKTIYDNYSKSKNIKITACSKNIGQVKCASEILSSFSEQKLQNTALVLADENLLLPVLNSLPNNIKTVNVTMGMPLKSLPATSFFENYLKIHQYELKAFYYKDVLQLINHPLGKIMLPESSETIKTMVQSRNLTQVTFEDIRLASHPNELISIEKLFAPKFNAVSDLILSAKAIVLQIKEIMVKSDLILLETLYKLNSVWNKLQSLNNIYKHITTSKTLYNLFKEIVAVSSIDFKGEPYQGLQIMGLLETRSLDFENIILISLNEGILPAGKSNKSFITYDLKKEYKLPTHREKDAVYTYHFYSLLHRAKLIHLLYNNQAGGLNAGEKSRFLLQIGYESPDTHKIQETVYSPQVIIPTKELKQIKKTEQVLDKIKAQAASGFSPSALTTYIRNPIDFYDRYILDIKDREEVEETIAANTLGTIVHDTLQHLFERYINKVLTKNCIAEVQQKVEQQVKLEFINTYKEGLISSGKNHIIFEISKRYVHNFLLQELKQINAGNEIVISQIENQLEANIQVPELDFPVKIRGKVDRIDQINQITRIIDYKTGKVEQTDLNLVDWDELMTDYKHSKKIQVLMYAFMAKESVGPISTKAGIISFKNLTSGFMPFTKKETPRAQGNDFISEETLTFFKEQLNTLILEICTPEIPFTEKEISKNDF</sequence>
<dbReference type="SUPFAM" id="SSF52540">
    <property type="entry name" value="P-loop containing nucleoside triphosphate hydrolases"/>
    <property type="match status" value="1"/>
</dbReference>
<comment type="caution">
    <text evidence="2">The sequence shown here is derived from an EMBL/GenBank/DDBJ whole genome shotgun (WGS) entry which is preliminary data.</text>
</comment>
<dbReference type="InterPro" id="IPR038726">
    <property type="entry name" value="PDDEXK_AddAB-type"/>
</dbReference>
<protein>
    <recommendedName>
        <fullName evidence="1">PD-(D/E)XK endonuclease-like domain-containing protein</fullName>
    </recommendedName>
</protein>
<dbReference type="EMBL" id="BMGK01000001">
    <property type="protein sequence ID" value="GGD80990.1"/>
    <property type="molecule type" value="Genomic_DNA"/>
</dbReference>
<dbReference type="Gene3D" id="3.90.320.10">
    <property type="match status" value="1"/>
</dbReference>
<reference evidence="2" key="1">
    <citation type="journal article" date="2014" name="Int. J. Syst. Evol. Microbiol.">
        <title>Complete genome sequence of Corynebacterium casei LMG S-19264T (=DSM 44701T), isolated from a smear-ripened cheese.</title>
        <authorList>
            <consortium name="US DOE Joint Genome Institute (JGI-PGF)"/>
            <person name="Walter F."/>
            <person name="Albersmeier A."/>
            <person name="Kalinowski J."/>
            <person name="Ruckert C."/>
        </authorList>
    </citation>
    <scope>NUCLEOTIDE SEQUENCE</scope>
    <source>
        <strain evidence="2">CGMCC 1.12924</strain>
    </source>
</reference>
<dbReference type="InterPro" id="IPR011604">
    <property type="entry name" value="PDDEXK-like_dom_sf"/>
</dbReference>
<evidence type="ECO:0000259" key="1">
    <source>
        <dbReference type="Pfam" id="PF12705"/>
    </source>
</evidence>
<keyword evidence="3" id="KW-1185">Reference proteome</keyword>
<dbReference type="SUPFAM" id="SSF52980">
    <property type="entry name" value="Restriction endonuclease-like"/>
    <property type="match status" value="1"/>
</dbReference>
<evidence type="ECO:0000313" key="3">
    <source>
        <dbReference type="Proteomes" id="UP000652231"/>
    </source>
</evidence>
<evidence type="ECO:0000313" key="2">
    <source>
        <dbReference type="EMBL" id="GGD80990.1"/>
    </source>
</evidence>
<dbReference type="AlphaFoldDB" id="A0A8J2V7N1"/>
<accession>A0A8J2V7N1</accession>
<reference evidence="2" key="2">
    <citation type="submission" date="2020-09" db="EMBL/GenBank/DDBJ databases">
        <authorList>
            <person name="Sun Q."/>
            <person name="Zhou Y."/>
        </authorList>
    </citation>
    <scope>NUCLEOTIDE SEQUENCE</scope>
    <source>
        <strain evidence="2">CGMCC 1.12924</strain>
    </source>
</reference>
<dbReference type="InterPro" id="IPR011335">
    <property type="entry name" value="Restrct_endonuc-II-like"/>
</dbReference>
<dbReference type="InterPro" id="IPR027417">
    <property type="entry name" value="P-loop_NTPase"/>
</dbReference>
<dbReference type="Proteomes" id="UP000652231">
    <property type="component" value="Unassembled WGS sequence"/>
</dbReference>
<dbReference type="Pfam" id="PF12705">
    <property type="entry name" value="PDDEXK_1"/>
    <property type="match status" value="1"/>
</dbReference>
<name>A0A8J2V7N1_9FLAO</name>
<proteinExistence type="predicted"/>
<organism evidence="2 3">
    <name type="scientific">Planktosalinus lacus</name>
    <dbReference type="NCBI Taxonomy" id="1526573"/>
    <lineage>
        <taxon>Bacteria</taxon>
        <taxon>Pseudomonadati</taxon>
        <taxon>Bacteroidota</taxon>
        <taxon>Flavobacteriia</taxon>
        <taxon>Flavobacteriales</taxon>
        <taxon>Flavobacteriaceae</taxon>
        <taxon>Planktosalinus</taxon>
    </lineage>
</organism>
<dbReference type="RefSeq" id="WP_188438509.1">
    <property type="nucleotide sequence ID" value="NZ_BMGK01000001.1"/>
</dbReference>
<feature type="domain" description="PD-(D/E)XK endonuclease-like" evidence="1">
    <location>
        <begin position="638"/>
        <end position="906"/>
    </location>
</feature>
<gene>
    <name evidence="2" type="ORF">GCM10011312_01610</name>
</gene>